<dbReference type="InterPro" id="IPR025618">
    <property type="entry name" value="YtpI"/>
</dbReference>
<dbReference type="AlphaFoldDB" id="A0A6V7R7D5"/>
<organism evidence="2 4">
    <name type="scientific">Jeotgalicoccus coquinae</name>
    <dbReference type="NCBI Taxonomy" id="709509"/>
    <lineage>
        <taxon>Bacteria</taxon>
        <taxon>Bacillati</taxon>
        <taxon>Bacillota</taxon>
        <taxon>Bacilli</taxon>
        <taxon>Bacillales</taxon>
        <taxon>Staphylococcaceae</taxon>
        <taxon>Jeotgalicoccus</taxon>
    </lineage>
</organism>
<gene>
    <name evidence="3" type="ORF">HNR41_001055</name>
    <name evidence="2" type="ORF">JEOCOQ751_00554</name>
</gene>
<evidence type="ECO:0000313" key="2">
    <source>
        <dbReference type="EMBL" id="CAD2073407.1"/>
    </source>
</evidence>
<dbReference type="EMBL" id="JACHFF010000001">
    <property type="protein sequence ID" value="MBB6423129.1"/>
    <property type="molecule type" value="Genomic_DNA"/>
</dbReference>
<feature type="transmembrane region" description="Helical" evidence="1">
    <location>
        <begin position="6"/>
        <end position="28"/>
    </location>
</feature>
<evidence type="ECO:0000313" key="4">
    <source>
        <dbReference type="Proteomes" id="UP000534001"/>
    </source>
</evidence>
<reference evidence="3 5" key="2">
    <citation type="submission" date="2020-08" db="EMBL/GenBank/DDBJ databases">
        <title>Genomic Encyclopedia of Type Strains, Phase IV (KMG-IV): sequencing the most valuable type-strain genomes for metagenomic binning, comparative biology and taxonomic classification.</title>
        <authorList>
            <person name="Goeker M."/>
        </authorList>
    </citation>
    <scope>NUCLEOTIDE SEQUENCE [LARGE SCALE GENOMIC DNA]</scope>
    <source>
        <strain evidence="3 5">DSM 22419</strain>
    </source>
</reference>
<protein>
    <recommendedName>
        <fullName evidence="6">YtpI-like protein</fullName>
    </recommendedName>
</protein>
<keyword evidence="1" id="KW-0472">Membrane</keyword>
<evidence type="ECO:0000313" key="3">
    <source>
        <dbReference type="EMBL" id="MBB6423129.1"/>
    </source>
</evidence>
<sequence>MEFLFTFAVSFLVTAIVATFILFVVFKVRKIRTVRDVRGAYYNSIARIWLGLFLVAFGLNTMLQFHTLVAYIIGGIFVLFGGYQAYHFNQARKYFKGNLPIEEQAWKEFEAMKANKAKRKKR</sequence>
<evidence type="ECO:0000256" key="1">
    <source>
        <dbReference type="SAM" id="Phobius"/>
    </source>
</evidence>
<dbReference type="Proteomes" id="UP000545588">
    <property type="component" value="Unassembled WGS sequence"/>
</dbReference>
<feature type="transmembrane region" description="Helical" evidence="1">
    <location>
        <begin position="65"/>
        <end position="86"/>
    </location>
</feature>
<dbReference type="RefSeq" id="WP_184282427.1">
    <property type="nucleotide sequence ID" value="NZ_BMCO01000001.1"/>
</dbReference>
<dbReference type="Pfam" id="PF14007">
    <property type="entry name" value="YtpI"/>
    <property type="match status" value="1"/>
</dbReference>
<feature type="transmembrane region" description="Helical" evidence="1">
    <location>
        <begin position="40"/>
        <end position="59"/>
    </location>
</feature>
<keyword evidence="5" id="KW-1185">Reference proteome</keyword>
<dbReference type="EMBL" id="CAJEWA010000005">
    <property type="protein sequence ID" value="CAD2073407.1"/>
    <property type="molecule type" value="Genomic_DNA"/>
</dbReference>
<evidence type="ECO:0000313" key="5">
    <source>
        <dbReference type="Proteomes" id="UP000545588"/>
    </source>
</evidence>
<dbReference type="Proteomes" id="UP000534001">
    <property type="component" value="Unassembled WGS sequence"/>
</dbReference>
<name>A0A6V7R7D5_9STAP</name>
<reference evidence="2 4" key="1">
    <citation type="submission" date="2020-07" db="EMBL/GenBank/DDBJ databases">
        <authorList>
            <person name="Criscuolo A."/>
        </authorList>
    </citation>
    <scope>NUCLEOTIDE SEQUENCE [LARGE SCALE GENOMIC DNA]</scope>
    <source>
        <strain evidence="2">CIP111751</strain>
    </source>
</reference>
<evidence type="ECO:0008006" key="6">
    <source>
        <dbReference type="Google" id="ProtNLM"/>
    </source>
</evidence>
<accession>A0A6V7R7D5</accession>
<keyword evidence="1" id="KW-1133">Transmembrane helix</keyword>
<keyword evidence="1" id="KW-0812">Transmembrane</keyword>
<proteinExistence type="predicted"/>
<comment type="caution">
    <text evidence="2">The sequence shown here is derived from an EMBL/GenBank/DDBJ whole genome shotgun (WGS) entry which is preliminary data.</text>
</comment>